<dbReference type="Pfam" id="PF17179">
    <property type="entry name" value="Fer4_22"/>
    <property type="match status" value="1"/>
</dbReference>
<evidence type="ECO:0000259" key="4">
    <source>
        <dbReference type="PROSITE" id="PS51379"/>
    </source>
</evidence>
<dbReference type="PROSITE" id="PS51379">
    <property type="entry name" value="4FE4S_FER_2"/>
    <property type="match status" value="2"/>
</dbReference>
<name>A0A4R7ZWK2_9FIRM</name>
<sequence length="343" mass="39143">MSYILNQEASEAFFNELKKTYTIYAPKRIEKAGRYSDTDLIQYGEVQSFAEIVFDKKSTFPMKEVINPIQQTLFYYTEEEFRESSGPKKKILCFGRPCDINAQKIQARIYDGKGGFVDPYYKRLEDVISYVLMECPQDSDSCFCVSMNTNKTDNYVFAIKQTHDGLKIAVKDDHFEPYLQGAPITDYTASFPESNDLSLVVPEIPSKEIQNELKKHDVWKQFNSRCISCGACTIGCSTCTCFTTRDIVYSENSKAGERRRVSASCQVPGFDQMAMQKEFRSTAGDRIRYRVMHKFHDYDARFHEGHMCVGCGRCSDRCPAFIEITSTVSKMAAAIEDIKAKGE</sequence>
<dbReference type="SUPFAM" id="SSF46548">
    <property type="entry name" value="alpha-helical ferredoxin"/>
    <property type="match status" value="1"/>
</dbReference>
<keyword evidence="3" id="KW-0411">Iron-sulfur</keyword>
<dbReference type="RefSeq" id="WP_134169360.1">
    <property type="nucleotide sequence ID" value="NZ_SODD01000015.1"/>
</dbReference>
<gene>
    <name evidence="5" type="ORF">EDD63_11518</name>
</gene>
<evidence type="ECO:0000256" key="2">
    <source>
        <dbReference type="ARBA" id="ARBA00023004"/>
    </source>
</evidence>
<dbReference type="NCBIfam" id="TIGR02910">
    <property type="entry name" value="sulfite_red_A"/>
    <property type="match status" value="1"/>
</dbReference>
<dbReference type="PANTHER" id="PTHR40447">
    <property type="entry name" value="ANAEROBIC SULFITE REDUCTASE SUBUNIT A"/>
    <property type="match status" value="1"/>
</dbReference>
<evidence type="ECO:0000256" key="3">
    <source>
        <dbReference type="ARBA" id="ARBA00023014"/>
    </source>
</evidence>
<dbReference type="InterPro" id="IPR017900">
    <property type="entry name" value="4Fe4S_Fe_S_CS"/>
</dbReference>
<dbReference type="InterPro" id="IPR017896">
    <property type="entry name" value="4Fe4S_Fe-S-bd"/>
</dbReference>
<feature type="domain" description="4Fe-4S ferredoxin-type" evidence="4">
    <location>
        <begin position="215"/>
        <end position="247"/>
    </location>
</feature>
<keyword evidence="2" id="KW-0408">Iron</keyword>
<keyword evidence="6" id="KW-1185">Reference proteome</keyword>
<reference evidence="5 6" key="1">
    <citation type="submission" date="2019-03" db="EMBL/GenBank/DDBJ databases">
        <title>Genomic Encyclopedia of Type Strains, Phase IV (KMG-IV): sequencing the most valuable type-strain genomes for metagenomic binning, comparative biology and taxonomic classification.</title>
        <authorList>
            <person name="Goeker M."/>
        </authorList>
    </citation>
    <scope>NUCLEOTIDE SEQUENCE [LARGE SCALE GENOMIC DNA]</scope>
    <source>
        <strain evidence="5 6">DSM 28867</strain>
    </source>
</reference>
<dbReference type="InterPro" id="IPR014259">
    <property type="entry name" value="Sulphite_reductase_A"/>
</dbReference>
<evidence type="ECO:0000256" key="1">
    <source>
        <dbReference type="ARBA" id="ARBA00022723"/>
    </source>
</evidence>
<dbReference type="PANTHER" id="PTHR40447:SF1">
    <property type="entry name" value="ANAEROBIC SULFITE REDUCTASE SUBUNIT A"/>
    <property type="match status" value="1"/>
</dbReference>
<dbReference type="PROSITE" id="PS00198">
    <property type="entry name" value="4FE4S_FER_1"/>
    <property type="match status" value="1"/>
</dbReference>
<protein>
    <submittedName>
        <fullName evidence="5">Anaerobic sulfite reductase subunit A</fullName>
    </submittedName>
</protein>
<dbReference type="OrthoDB" id="9795302at2"/>
<organism evidence="5 6">
    <name type="scientific">Breznakia blatticola</name>
    <dbReference type="NCBI Taxonomy" id="1754012"/>
    <lineage>
        <taxon>Bacteria</taxon>
        <taxon>Bacillati</taxon>
        <taxon>Bacillota</taxon>
        <taxon>Erysipelotrichia</taxon>
        <taxon>Erysipelotrichales</taxon>
        <taxon>Erysipelotrichaceae</taxon>
        <taxon>Breznakia</taxon>
    </lineage>
</organism>
<proteinExistence type="predicted"/>
<feature type="domain" description="4Fe-4S ferredoxin-type" evidence="4">
    <location>
        <begin position="298"/>
        <end position="327"/>
    </location>
</feature>
<dbReference type="GO" id="GO:0051536">
    <property type="term" value="F:iron-sulfur cluster binding"/>
    <property type="evidence" value="ECO:0007669"/>
    <property type="project" value="UniProtKB-KW"/>
</dbReference>
<keyword evidence="1" id="KW-0479">Metal-binding</keyword>
<dbReference type="Proteomes" id="UP000294743">
    <property type="component" value="Unassembled WGS sequence"/>
</dbReference>
<dbReference type="EMBL" id="SODD01000015">
    <property type="protein sequence ID" value="TDW20060.1"/>
    <property type="molecule type" value="Genomic_DNA"/>
</dbReference>
<evidence type="ECO:0000313" key="6">
    <source>
        <dbReference type="Proteomes" id="UP000294743"/>
    </source>
</evidence>
<dbReference type="GO" id="GO:0046872">
    <property type="term" value="F:metal ion binding"/>
    <property type="evidence" value="ECO:0007669"/>
    <property type="project" value="UniProtKB-KW"/>
</dbReference>
<dbReference type="AlphaFoldDB" id="A0A4R7ZWK2"/>
<evidence type="ECO:0000313" key="5">
    <source>
        <dbReference type="EMBL" id="TDW20060.1"/>
    </source>
</evidence>
<accession>A0A4R7ZWK2</accession>
<comment type="caution">
    <text evidence="5">The sequence shown here is derived from an EMBL/GenBank/DDBJ whole genome shotgun (WGS) entry which is preliminary data.</text>
</comment>